<dbReference type="Pfam" id="PF13360">
    <property type="entry name" value="PQQ_2"/>
    <property type="match status" value="2"/>
</dbReference>
<comment type="caution">
    <text evidence="3">The sequence shown here is derived from an EMBL/GenBank/DDBJ whole genome shotgun (WGS) entry which is preliminary data.</text>
</comment>
<keyword evidence="1" id="KW-0732">Signal</keyword>
<proteinExistence type="predicted"/>
<name>A0A5C5ZQ85_9BACT</name>
<dbReference type="Gene3D" id="2.130.10.10">
    <property type="entry name" value="YVTN repeat-like/Quinoprotein amine dehydrogenase"/>
    <property type="match status" value="1"/>
</dbReference>
<evidence type="ECO:0000259" key="2">
    <source>
        <dbReference type="Pfam" id="PF13360"/>
    </source>
</evidence>
<keyword evidence="4" id="KW-1185">Reference proteome</keyword>
<dbReference type="SMART" id="SM00564">
    <property type="entry name" value="PQQ"/>
    <property type="match status" value="4"/>
</dbReference>
<organism evidence="3 4">
    <name type="scientific">Stieleria varia</name>
    <dbReference type="NCBI Taxonomy" id="2528005"/>
    <lineage>
        <taxon>Bacteria</taxon>
        <taxon>Pseudomonadati</taxon>
        <taxon>Planctomycetota</taxon>
        <taxon>Planctomycetia</taxon>
        <taxon>Pirellulales</taxon>
        <taxon>Pirellulaceae</taxon>
        <taxon>Stieleria</taxon>
    </lineage>
</organism>
<dbReference type="OrthoDB" id="244732at2"/>
<evidence type="ECO:0000256" key="1">
    <source>
        <dbReference type="SAM" id="SignalP"/>
    </source>
</evidence>
<gene>
    <name evidence="3" type="ORF">Pla52n_68520</name>
</gene>
<dbReference type="PANTHER" id="PTHR34512:SF30">
    <property type="entry name" value="OUTER MEMBRANE PROTEIN ASSEMBLY FACTOR BAMB"/>
    <property type="match status" value="1"/>
</dbReference>
<evidence type="ECO:0000313" key="4">
    <source>
        <dbReference type="Proteomes" id="UP000320176"/>
    </source>
</evidence>
<feature type="domain" description="Pyrrolo-quinoline quinone repeat" evidence="2">
    <location>
        <begin position="108"/>
        <end position="235"/>
    </location>
</feature>
<feature type="signal peptide" evidence="1">
    <location>
        <begin position="1"/>
        <end position="25"/>
    </location>
</feature>
<sequence precursor="true">MTLKSSSALLCIFTLLCIVATATQAESPTPGVWGQFRGPQGMGVASSDSVGLNFETPAFRTPLRGVGWSSPVTDGQRVWLTSAIVTEATQEQRKAKLAKVQMANMKDVAGSIELLAQCVDATSGEILFEKSLGKIGDPNPIHPMNSYASPTPALVGDRLICHFGGYGTWCLDATTGETIWTQRLVVDDSVGPGSSPIVVDDIVLLVCDGIDKQFVAGVSLSEGEVLWQTPRPKMRTPNGEFQKAYCTPLIIEVDGETQAVIPGAQWIVAYDPATGREHWRADHGSGFSVTPMPIYAGGLVVFSTGYITPELVAVDPTGRGDVTQTHVRWRINRGVPAKPSPISDGQLVYLVSDDGIVTAVSLADGASRWRKRIGGTFSASPLLSGDKLFIANHDGEITVFRAGGEYQEIKTADLGEQVMASPVPVGSDLLIRTKAALYRFANP</sequence>
<dbReference type="RefSeq" id="WP_146523720.1">
    <property type="nucleotide sequence ID" value="NZ_CP151726.1"/>
</dbReference>
<dbReference type="InterPro" id="IPR015943">
    <property type="entry name" value="WD40/YVTN_repeat-like_dom_sf"/>
</dbReference>
<reference evidence="3 4" key="1">
    <citation type="submission" date="2019-02" db="EMBL/GenBank/DDBJ databases">
        <title>Deep-cultivation of Planctomycetes and their phenomic and genomic characterization uncovers novel biology.</title>
        <authorList>
            <person name="Wiegand S."/>
            <person name="Jogler M."/>
            <person name="Boedeker C."/>
            <person name="Pinto D."/>
            <person name="Vollmers J."/>
            <person name="Rivas-Marin E."/>
            <person name="Kohn T."/>
            <person name="Peeters S.H."/>
            <person name="Heuer A."/>
            <person name="Rast P."/>
            <person name="Oberbeckmann S."/>
            <person name="Bunk B."/>
            <person name="Jeske O."/>
            <person name="Meyerdierks A."/>
            <person name="Storesund J.E."/>
            <person name="Kallscheuer N."/>
            <person name="Luecker S."/>
            <person name="Lage O.M."/>
            <person name="Pohl T."/>
            <person name="Merkel B.J."/>
            <person name="Hornburger P."/>
            <person name="Mueller R.-W."/>
            <person name="Bruemmer F."/>
            <person name="Labrenz M."/>
            <person name="Spormann A.M."/>
            <person name="Op Den Camp H."/>
            <person name="Overmann J."/>
            <person name="Amann R."/>
            <person name="Jetten M.S.M."/>
            <person name="Mascher T."/>
            <person name="Medema M.H."/>
            <person name="Devos D.P."/>
            <person name="Kaster A.-K."/>
            <person name="Ovreas L."/>
            <person name="Rohde M."/>
            <person name="Galperin M.Y."/>
            <person name="Jogler C."/>
        </authorList>
    </citation>
    <scope>NUCLEOTIDE SEQUENCE [LARGE SCALE GENOMIC DNA]</scope>
    <source>
        <strain evidence="3 4">Pla52n</strain>
    </source>
</reference>
<dbReference type="AlphaFoldDB" id="A0A5C5ZQ85"/>
<dbReference type="EMBL" id="SJPN01000025">
    <property type="protein sequence ID" value="TWT89255.1"/>
    <property type="molecule type" value="Genomic_DNA"/>
</dbReference>
<dbReference type="Gene3D" id="2.40.10.480">
    <property type="match status" value="1"/>
</dbReference>
<accession>A0A5C5ZQ85</accession>
<evidence type="ECO:0000313" key="3">
    <source>
        <dbReference type="EMBL" id="TWT89255.1"/>
    </source>
</evidence>
<protein>
    <submittedName>
        <fullName evidence="3">Outer membrane biogenesis protein BamB</fullName>
    </submittedName>
</protein>
<dbReference type="SUPFAM" id="SSF50998">
    <property type="entry name" value="Quinoprotein alcohol dehydrogenase-like"/>
    <property type="match status" value="1"/>
</dbReference>
<feature type="domain" description="Pyrrolo-quinoline quinone repeat" evidence="2">
    <location>
        <begin position="265"/>
        <end position="402"/>
    </location>
</feature>
<dbReference type="InterPro" id="IPR002372">
    <property type="entry name" value="PQQ_rpt_dom"/>
</dbReference>
<dbReference type="InterPro" id="IPR011047">
    <property type="entry name" value="Quinoprotein_ADH-like_sf"/>
</dbReference>
<dbReference type="InterPro" id="IPR018391">
    <property type="entry name" value="PQQ_b-propeller_rpt"/>
</dbReference>
<feature type="chain" id="PRO_5022812485" evidence="1">
    <location>
        <begin position="26"/>
        <end position="443"/>
    </location>
</feature>
<dbReference type="PANTHER" id="PTHR34512">
    <property type="entry name" value="CELL SURFACE PROTEIN"/>
    <property type="match status" value="1"/>
</dbReference>
<dbReference type="Proteomes" id="UP000320176">
    <property type="component" value="Unassembled WGS sequence"/>
</dbReference>